<comment type="caution">
    <text evidence="2">The sequence shown here is derived from an EMBL/GenBank/DDBJ whole genome shotgun (WGS) entry which is preliminary data.</text>
</comment>
<dbReference type="Proteomes" id="UP000187209">
    <property type="component" value="Unassembled WGS sequence"/>
</dbReference>
<accession>A0A1R2C8D7</accession>
<gene>
    <name evidence="2" type="ORF">SteCoe_13463</name>
</gene>
<sequence length="241" mass="27196">MSREKSAALPNSSQSQRYPSFGGSIFTQSATSLTREVIKWSFPRAKRFKESLSNTSDVPLLDLGSTLSKTATSLGFGKRYIFRPVETPGPGITHREMPLFKTRNLTSSQSISNLQNLDSCTRESWDTHKEIPGPGSYEIKRDFVSDNKGVQMKSRLKPLDPVKENPGPNYYSPKANTVERNRFSAIVFGTSKRSDFTKVTTARNPGPGSYEILSTFERKAREFRIRDEQKKHKGKTESKFL</sequence>
<dbReference type="PANTHER" id="PTHR21580:SF60">
    <property type="entry name" value="SPERM-TAIL PG-RICH REPEAT-CONTAINING PROTEIN 2"/>
    <property type="match status" value="1"/>
</dbReference>
<feature type="compositionally biased region" description="Polar residues" evidence="1">
    <location>
        <begin position="9"/>
        <end position="18"/>
    </location>
</feature>
<organism evidence="2 3">
    <name type="scientific">Stentor coeruleus</name>
    <dbReference type="NCBI Taxonomy" id="5963"/>
    <lineage>
        <taxon>Eukaryota</taxon>
        <taxon>Sar</taxon>
        <taxon>Alveolata</taxon>
        <taxon>Ciliophora</taxon>
        <taxon>Postciliodesmatophora</taxon>
        <taxon>Heterotrichea</taxon>
        <taxon>Heterotrichida</taxon>
        <taxon>Stentoridae</taxon>
        <taxon>Stentor</taxon>
    </lineage>
</organism>
<evidence type="ECO:0000256" key="1">
    <source>
        <dbReference type="SAM" id="MobiDB-lite"/>
    </source>
</evidence>
<dbReference type="OrthoDB" id="282867at2759"/>
<dbReference type="InterPro" id="IPR051291">
    <property type="entry name" value="CIMAP"/>
</dbReference>
<dbReference type="EMBL" id="MPUH01000243">
    <property type="protein sequence ID" value="OMJ85230.1"/>
    <property type="molecule type" value="Genomic_DNA"/>
</dbReference>
<dbReference type="InterPro" id="IPR010736">
    <property type="entry name" value="SHIPPO-rpt"/>
</dbReference>
<name>A0A1R2C8D7_9CILI</name>
<dbReference type="Pfam" id="PF07004">
    <property type="entry name" value="SHIPPO-rpt"/>
    <property type="match status" value="2"/>
</dbReference>
<proteinExistence type="predicted"/>
<reference evidence="2 3" key="1">
    <citation type="submission" date="2016-11" db="EMBL/GenBank/DDBJ databases">
        <title>The macronuclear genome of Stentor coeruleus: a giant cell with tiny introns.</title>
        <authorList>
            <person name="Slabodnick M."/>
            <person name="Ruby J.G."/>
            <person name="Reiff S.B."/>
            <person name="Swart E.C."/>
            <person name="Gosai S."/>
            <person name="Prabakaran S."/>
            <person name="Witkowska E."/>
            <person name="Larue G.E."/>
            <person name="Fisher S."/>
            <person name="Freeman R.M."/>
            <person name="Gunawardena J."/>
            <person name="Chu W."/>
            <person name="Stover N.A."/>
            <person name="Gregory B.D."/>
            <person name="Nowacki M."/>
            <person name="Derisi J."/>
            <person name="Roy S.W."/>
            <person name="Marshall W.F."/>
            <person name="Sood P."/>
        </authorList>
    </citation>
    <scope>NUCLEOTIDE SEQUENCE [LARGE SCALE GENOMIC DNA]</scope>
    <source>
        <strain evidence="2">WM001</strain>
    </source>
</reference>
<dbReference type="PANTHER" id="PTHR21580">
    <property type="entry name" value="SHIPPO-1-RELATED"/>
    <property type="match status" value="1"/>
</dbReference>
<dbReference type="AlphaFoldDB" id="A0A1R2C8D7"/>
<feature type="region of interest" description="Disordered" evidence="1">
    <location>
        <begin position="1"/>
        <end position="24"/>
    </location>
</feature>
<keyword evidence="3" id="KW-1185">Reference proteome</keyword>
<evidence type="ECO:0000313" key="2">
    <source>
        <dbReference type="EMBL" id="OMJ85230.1"/>
    </source>
</evidence>
<protein>
    <submittedName>
        <fullName evidence="2">Uncharacterized protein</fullName>
    </submittedName>
</protein>
<evidence type="ECO:0000313" key="3">
    <source>
        <dbReference type="Proteomes" id="UP000187209"/>
    </source>
</evidence>